<evidence type="ECO:0000259" key="8">
    <source>
        <dbReference type="SMART" id="SM00062"/>
    </source>
</evidence>
<dbReference type="RefSeq" id="WP_235879406.1">
    <property type="nucleotide sequence ID" value="NZ_BORC01000007.1"/>
</dbReference>
<dbReference type="InterPro" id="IPR018313">
    <property type="entry name" value="SBP_3_CS"/>
</dbReference>
<evidence type="ECO:0000313" key="10">
    <source>
        <dbReference type="EMBL" id="GIN63548.1"/>
    </source>
</evidence>
<accession>A0A919WKS0</accession>
<proteinExistence type="inferred from homology"/>
<dbReference type="SMART" id="SM00062">
    <property type="entry name" value="PBPb"/>
    <property type="match status" value="1"/>
</dbReference>
<dbReference type="PROSITE" id="PS01039">
    <property type="entry name" value="SBP_BACTERIAL_3"/>
    <property type="match status" value="1"/>
</dbReference>
<dbReference type="InterPro" id="IPR001320">
    <property type="entry name" value="Iontro_rcpt_C"/>
</dbReference>
<evidence type="ECO:0000256" key="3">
    <source>
        <dbReference type="ARBA" id="ARBA00022729"/>
    </source>
</evidence>
<evidence type="ECO:0000256" key="5">
    <source>
        <dbReference type="ARBA" id="ARBA00023288"/>
    </source>
</evidence>
<sequence>MKIGKKVRFILLMGLVLMVSACGANETGSKDSENNGGNEKKTLRLVTDAAYAPMEYMNGDQILGFDIDLAKAAAAEAGYELKVDHVGWDPLFVEIDTENADLAISSITITDDRKMSYDFSVPYYASSNEILIPEDSDIQSGADLTDKVVAVQKDTTGHEIAESILGSNHKNIKPFETTPLAIQELLSNGADAVIADKPVVDEYVKNNSQQNLVVITDDSFEEEFYGLLFPKDSKLVAEFNEALNKLFDNGKYAEIYKEWFGKEPDIEVLKAQQ</sequence>
<gene>
    <name evidence="10" type="ORF">J27TS8_35410</name>
</gene>
<feature type="signal peptide" evidence="7">
    <location>
        <begin position="1"/>
        <end position="24"/>
    </location>
</feature>
<feature type="domain" description="Ionotropic glutamate receptor C-terminal" evidence="9">
    <location>
        <begin position="42"/>
        <end position="262"/>
    </location>
</feature>
<dbReference type="GO" id="GO:0030313">
    <property type="term" value="C:cell envelope"/>
    <property type="evidence" value="ECO:0007669"/>
    <property type="project" value="UniProtKB-SubCell"/>
</dbReference>
<evidence type="ECO:0000256" key="4">
    <source>
        <dbReference type="ARBA" id="ARBA00023139"/>
    </source>
</evidence>
<evidence type="ECO:0000256" key="2">
    <source>
        <dbReference type="ARBA" id="ARBA00010333"/>
    </source>
</evidence>
<dbReference type="PANTHER" id="PTHR35936">
    <property type="entry name" value="MEMBRANE-BOUND LYTIC MUREIN TRANSGLYCOSYLASE F"/>
    <property type="match status" value="1"/>
</dbReference>
<protein>
    <submittedName>
        <fullName evidence="10">Basic amino acid ABC transporter substrate-binding protein</fullName>
    </submittedName>
</protein>
<keyword evidence="11" id="KW-1185">Reference proteome</keyword>
<keyword evidence="3 7" id="KW-0732">Signal</keyword>
<name>A0A919WKS0_9BACI</name>
<keyword evidence="5" id="KW-0449">Lipoprotein</keyword>
<dbReference type="Proteomes" id="UP000682111">
    <property type="component" value="Unassembled WGS sequence"/>
</dbReference>
<evidence type="ECO:0000256" key="1">
    <source>
        <dbReference type="ARBA" id="ARBA00004196"/>
    </source>
</evidence>
<keyword evidence="4" id="KW-0564">Palmitate</keyword>
<dbReference type="Gene3D" id="3.40.190.10">
    <property type="entry name" value="Periplasmic binding protein-like II"/>
    <property type="match status" value="2"/>
</dbReference>
<dbReference type="Pfam" id="PF00497">
    <property type="entry name" value="SBP_bac_3"/>
    <property type="match status" value="1"/>
</dbReference>
<comment type="caution">
    <text evidence="10">The sequence shown here is derived from an EMBL/GenBank/DDBJ whole genome shotgun (WGS) entry which is preliminary data.</text>
</comment>
<organism evidence="10 11">
    <name type="scientific">Robertmurraya siralis</name>
    <dbReference type="NCBI Taxonomy" id="77777"/>
    <lineage>
        <taxon>Bacteria</taxon>
        <taxon>Bacillati</taxon>
        <taxon>Bacillota</taxon>
        <taxon>Bacilli</taxon>
        <taxon>Bacillales</taxon>
        <taxon>Bacillaceae</taxon>
        <taxon>Robertmurraya</taxon>
    </lineage>
</organism>
<dbReference type="SUPFAM" id="SSF53850">
    <property type="entry name" value="Periplasmic binding protein-like II"/>
    <property type="match status" value="1"/>
</dbReference>
<comment type="subcellular location">
    <subcellularLocation>
        <location evidence="1">Cell envelope</location>
    </subcellularLocation>
</comment>
<reference evidence="10" key="1">
    <citation type="submission" date="2021-03" db="EMBL/GenBank/DDBJ databases">
        <title>Antimicrobial resistance genes in bacteria isolated from Japanese honey, and their potential for conferring macrolide and lincosamide resistance in the American foulbrood pathogen Paenibacillus larvae.</title>
        <authorList>
            <person name="Okamoto M."/>
            <person name="Kumagai M."/>
            <person name="Kanamori H."/>
            <person name="Takamatsu D."/>
        </authorList>
    </citation>
    <scope>NUCLEOTIDE SEQUENCE</scope>
    <source>
        <strain evidence="10">J27TS8</strain>
    </source>
</reference>
<feature type="chain" id="PRO_5038810299" evidence="7">
    <location>
        <begin position="25"/>
        <end position="273"/>
    </location>
</feature>
<dbReference type="PANTHER" id="PTHR35936:SF17">
    <property type="entry name" value="ARGININE-BINDING EXTRACELLULAR PROTEIN ARTP"/>
    <property type="match status" value="1"/>
</dbReference>
<evidence type="ECO:0000256" key="6">
    <source>
        <dbReference type="RuleBase" id="RU003744"/>
    </source>
</evidence>
<evidence type="ECO:0000256" key="7">
    <source>
        <dbReference type="SAM" id="SignalP"/>
    </source>
</evidence>
<feature type="domain" description="Solute-binding protein family 3/N-terminal" evidence="8">
    <location>
        <begin position="42"/>
        <end position="263"/>
    </location>
</feature>
<comment type="similarity">
    <text evidence="2 6">Belongs to the bacterial solute-binding protein 3 family.</text>
</comment>
<dbReference type="GO" id="GO:0016020">
    <property type="term" value="C:membrane"/>
    <property type="evidence" value="ECO:0007669"/>
    <property type="project" value="InterPro"/>
</dbReference>
<dbReference type="SMART" id="SM00079">
    <property type="entry name" value="PBPe"/>
    <property type="match status" value="1"/>
</dbReference>
<evidence type="ECO:0000259" key="9">
    <source>
        <dbReference type="SMART" id="SM00079"/>
    </source>
</evidence>
<dbReference type="GO" id="GO:0015276">
    <property type="term" value="F:ligand-gated monoatomic ion channel activity"/>
    <property type="evidence" value="ECO:0007669"/>
    <property type="project" value="InterPro"/>
</dbReference>
<dbReference type="InterPro" id="IPR001638">
    <property type="entry name" value="Solute-binding_3/MltF_N"/>
</dbReference>
<dbReference type="EMBL" id="BORC01000007">
    <property type="protein sequence ID" value="GIN63548.1"/>
    <property type="molecule type" value="Genomic_DNA"/>
</dbReference>
<dbReference type="AlphaFoldDB" id="A0A919WKS0"/>
<evidence type="ECO:0000313" key="11">
    <source>
        <dbReference type="Proteomes" id="UP000682111"/>
    </source>
</evidence>
<dbReference type="PROSITE" id="PS51257">
    <property type="entry name" value="PROKAR_LIPOPROTEIN"/>
    <property type="match status" value="1"/>
</dbReference>